<feature type="transmembrane region" description="Helical" evidence="1">
    <location>
        <begin position="12"/>
        <end position="31"/>
    </location>
</feature>
<feature type="domain" description="Penicillin-binding protein transpeptidase" evidence="2">
    <location>
        <begin position="162"/>
        <end position="468"/>
    </location>
</feature>
<dbReference type="SUPFAM" id="SSF56519">
    <property type="entry name" value="Penicillin binding protein dimerisation domain"/>
    <property type="match status" value="1"/>
</dbReference>
<dbReference type="InterPro" id="IPR012338">
    <property type="entry name" value="Beta-lactam/transpept-like"/>
</dbReference>
<dbReference type="PANTHER" id="PTHR30627:SF24">
    <property type="entry name" value="PENICILLIN-BINDING PROTEIN 4B"/>
    <property type="match status" value="1"/>
</dbReference>
<keyword evidence="5" id="KW-1185">Reference proteome</keyword>
<evidence type="ECO:0000313" key="4">
    <source>
        <dbReference type="EMBL" id="ADH61449.1"/>
    </source>
</evidence>
<dbReference type="GO" id="GO:0016757">
    <property type="term" value="F:glycosyltransferase activity"/>
    <property type="evidence" value="ECO:0007669"/>
    <property type="project" value="UniProtKB-KW"/>
</dbReference>
<keyword evidence="1" id="KW-0472">Membrane</keyword>
<gene>
    <name evidence="4" type="ordered locus">Tmath_1748</name>
</gene>
<dbReference type="InterPro" id="IPR036138">
    <property type="entry name" value="PBP_dimer_sf"/>
</dbReference>
<keyword evidence="4" id="KW-0808">Transferase</keyword>
<organism evidence="4 5">
    <name type="scientific">Thermoanaerobacter mathranii subsp. mathranii (strain DSM 11426 / CCUG 53645 / CIP 108742 / A3)</name>
    <dbReference type="NCBI Taxonomy" id="583358"/>
    <lineage>
        <taxon>Bacteria</taxon>
        <taxon>Bacillati</taxon>
        <taxon>Bacillota</taxon>
        <taxon>Clostridia</taxon>
        <taxon>Thermoanaerobacterales</taxon>
        <taxon>Thermoanaerobacteraceae</taxon>
        <taxon>Thermoanaerobacter</taxon>
    </lineage>
</organism>
<dbReference type="InterPro" id="IPR050515">
    <property type="entry name" value="Beta-lactam/transpept"/>
</dbReference>
<dbReference type="Gene3D" id="3.90.1310.10">
    <property type="entry name" value="Penicillin-binding protein 2a (Domain 2)"/>
    <property type="match status" value="1"/>
</dbReference>
<dbReference type="EC" id="2.4.1.129" evidence="4"/>
<proteinExistence type="predicted"/>
<keyword evidence="1" id="KW-1133">Transmembrane helix</keyword>
<evidence type="ECO:0000259" key="3">
    <source>
        <dbReference type="Pfam" id="PF21922"/>
    </source>
</evidence>
<dbReference type="EMBL" id="CP002032">
    <property type="protein sequence ID" value="ADH61449.1"/>
    <property type="molecule type" value="Genomic_DNA"/>
</dbReference>
<dbReference type="Gene3D" id="3.40.710.10">
    <property type="entry name" value="DD-peptidase/beta-lactamase superfamily"/>
    <property type="match status" value="1"/>
</dbReference>
<dbReference type="RefSeq" id="WP_013150675.1">
    <property type="nucleotide sequence ID" value="NC_014209.1"/>
</dbReference>
<dbReference type="Pfam" id="PF00905">
    <property type="entry name" value="Transpeptidase"/>
    <property type="match status" value="1"/>
</dbReference>
<accession>A0ABM5LRY1</accession>
<evidence type="ECO:0000313" key="5">
    <source>
        <dbReference type="Proteomes" id="UP000002064"/>
    </source>
</evidence>
<dbReference type="InterPro" id="IPR054120">
    <property type="entry name" value="PBPA_dimer"/>
</dbReference>
<keyword evidence="4" id="KW-0328">Glycosyltransferase</keyword>
<dbReference type="InterPro" id="IPR001460">
    <property type="entry name" value="PCN-bd_Tpept"/>
</dbReference>
<evidence type="ECO:0000256" key="1">
    <source>
        <dbReference type="SAM" id="Phobius"/>
    </source>
</evidence>
<evidence type="ECO:0000259" key="2">
    <source>
        <dbReference type="Pfam" id="PF00905"/>
    </source>
</evidence>
<dbReference type="PANTHER" id="PTHR30627">
    <property type="entry name" value="PEPTIDOGLYCAN D,D-TRANSPEPTIDASE"/>
    <property type="match status" value="1"/>
</dbReference>
<protein>
    <submittedName>
        <fullName evidence="4">Peptidoglycan glycosyltransferase</fullName>
        <ecNumber evidence="4">2.4.1.129</ecNumber>
    </submittedName>
</protein>
<reference evidence="4 5" key="1">
    <citation type="submission" date="2010-05" db="EMBL/GenBank/DDBJ databases">
        <title>Complete sequence of Thermoanaerobacter mathranii subsp. mathranii mathranii str. A3.</title>
        <authorList>
            <consortium name="US DOE Joint Genome Institute"/>
            <person name="Lucas S."/>
            <person name="Copeland A."/>
            <person name="Lapidus A."/>
            <person name="Cheng J.-F."/>
            <person name="Bruce D."/>
            <person name="Goodwin L."/>
            <person name="Pitluck S."/>
            <person name="Held B."/>
            <person name="Detter J.C."/>
            <person name="Han C."/>
            <person name="Tapia R."/>
            <person name="Land M."/>
            <person name="Hauser L."/>
            <person name="Kyrpides N."/>
            <person name="Mikhailova N."/>
            <person name="Zhou J."/>
            <person name="Hemme C."/>
            <person name="Woyke T."/>
        </authorList>
    </citation>
    <scope>NUCLEOTIDE SEQUENCE [LARGE SCALE GENOMIC DNA]</scope>
    <source>
        <strain evidence="4 5">A3</strain>
    </source>
</reference>
<dbReference type="Proteomes" id="UP000002064">
    <property type="component" value="Chromosome"/>
</dbReference>
<feature type="domain" description="Penicillin binding protein A dimerisation" evidence="3">
    <location>
        <begin position="58"/>
        <end position="141"/>
    </location>
</feature>
<sequence>MPNLKHNIKILFWVFSALFFSLIAYLTYFQIYERDKLITSSYSIYNKRLIEEEKKILRGSILDRNGIILAKSVEVDGVQKREYLDGPAFAHVIGYSRRIYQQGNTGIEKAYDRELLGMVGNDPMTILRKLILARKKVGDNVYLTIDKALQDLAYKEMEGKKGAVVALNPKTGEILAMVSTPSYDPNTLGENWEEIMTSSEHVVLNRATQGLYPPGSTFKIITTAAALTYKPELYDETFNCKGYIIVDGDRINDFGGIAHGIEDFKQAFYRSCNSFFIQLGLDLGSENLQTMAYAFGLNKGVPLEIDTVKNQFPPLEKRTSLAETSIGQGEMLVTPLSMALVVSAVANDGVMMKPHLMKYVVDSISGAVIEKSTPSQYLNPISKKVADTIKQLMIGAVNDKEGTGKAAQISGVTVAGKTGTAENPHGAPHAWFVGFAPAENPQIVVSVIVENGGQGGKVAAPIARDIIKAYLTK</sequence>
<dbReference type="SUPFAM" id="SSF56601">
    <property type="entry name" value="beta-lactamase/transpeptidase-like"/>
    <property type="match status" value="1"/>
</dbReference>
<name>A0ABM5LRY1_THEM3</name>
<keyword evidence="1" id="KW-0812">Transmembrane</keyword>
<dbReference type="Pfam" id="PF21922">
    <property type="entry name" value="PBP_dimer_2"/>
    <property type="match status" value="1"/>
</dbReference>